<dbReference type="OrthoDB" id="67027at2759"/>
<dbReference type="GO" id="GO:0004525">
    <property type="term" value="F:ribonuclease III activity"/>
    <property type="evidence" value="ECO:0007669"/>
    <property type="project" value="InterPro"/>
</dbReference>
<sequence>MKRAFKEDDDGEVASSKAGNGSALAAQPPFEEPELGMGDTEAHNAASSHENDMNGGPEQPRPKRQATTGAGPDADTKSCINVANDVDEFTKKQTQHGQTDGQGTHSASNDSGGADSVYSGPPSHCYRENHECGSESGFEPLNWLMILSAFPGQCEHILQFEKRLGLSFSRPELLFEAFTHRSALTLAVWKKIAPCDRVSYDILECVGDSVLRTVIMDNLCEHARECVARSGTADKRMYFNEGWLTLQASTLTRAETLAGLAKELGLAGGIMFNHGSAIDGGSPQCHRHSDRIMGDVVEAIIGALYVDQGFDQTKRIVSRWMKARVSKVELEKSQDDAKSRILQIFQAKGAQNSARVLWNTEKVAGPDHLPFFQARILVDGREVASAIDTTKKQAEQTASIAFLKAYSSDAKKPLNAQHPVAAGFPATVLPVDSQHAFGQQKLVQDDGMQRLSAERASFRSDTTGWHPTMSPHSIAWSGGYHGGAYTHPYGAMPHVSAVPLHFVPGGAYASAPALYERSQWMPAVPLLYGPKMSPEFYDAAASGYSIPGISDMIPHGPMQQGLGPLAMSGLESAQIPVTTSLHVSPPEDEPTDRTLIDKLCEGRTPIQYLHETLFQKTGKMIDWRLIEETGEAHRPIFVMSGELSGVELVRASGPSKKVAKETAARVLIQEIALRGIETVLQNI</sequence>
<feature type="region of interest" description="Disordered" evidence="7">
    <location>
        <begin position="92"/>
        <end position="120"/>
    </location>
</feature>
<evidence type="ECO:0000256" key="2">
    <source>
        <dbReference type="ARBA" id="ARBA00022722"/>
    </source>
</evidence>
<name>A0A5J4YVJ8_PORPP</name>
<dbReference type="InterPro" id="IPR036389">
    <property type="entry name" value="RNase_III_sf"/>
</dbReference>
<dbReference type="SUPFAM" id="SSF54768">
    <property type="entry name" value="dsRNA-binding domain-like"/>
    <property type="match status" value="2"/>
</dbReference>
<dbReference type="PANTHER" id="PTHR11207:SF0">
    <property type="entry name" value="RIBONUCLEASE 3"/>
    <property type="match status" value="1"/>
</dbReference>
<evidence type="ECO:0000256" key="1">
    <source>
        <dbReference type="ARBA" id="ARBA00010183"/>
    </source>
</evidence>
<dbReference type="CDD" id="cd00593">
    <property type="entry name" value="RIBOc"/>
    <property type="match status" value="1"/>
</dbReference>
<dbReference type="SMART" id="SM00535">
    <property type="entry name" value="RIBOc"/>
    <property type="match status" value="1"/>
</dbReference>
<dbReference type="GO" id="GO:0010468">
    <property type="term" value="P:regulation of gene expression"/>
    <property type="evidence" value="ECO:0007669"/>
    <property type="project" value="TreeGrafter"/>
</dbReference>
<proteinExistence type="inferred from homology"/>
<evidence type="ECO:0000259" key="9">
    <source>
        <dbReference type="PROSITE" id="PS50142"/>
    </source>
</evidence>
<dbReference type="SMART" id="SM00358">
    <property type="entry name" value="DSRM"/>
    <property type="match status" value="2"/>
</dbReference>
<dbReference type="Gene3D" id="3.30.160.20">
    <property type="match status" value="2"/>
</dbReference>
<feature type="domain" description="DRBM" evidence="8">
    <location>
        <begin position="336"/>
        <end position="408"/>
    </location>
</feature>
<dbReference type="InterPro" id="IPR000999">
    <property type="entry name" value="RNase_III_dom"/>
</dbReference>
<dbReference type="GO" id="GO:0003725">
    <property type="term" value="F:double-stranded RNA binding"/>
    <property type="evidence" value="ECO:0007669"/>
    <property type="project" value="TreeGrafter"/>
</dbReference>
<protein>
    <submittedName>
        <fullName evidence="10">Ribonuclease 3</fullName>
    </submittedName>
</protein>
<evidence type="ECO:0000256" key="5">
    <source>
        <dbReference type="ARBA" id="ARBA00022884"/>
    </source>
</evidence>
<dbReference type="InterPro" id="IPR014720">
    <property type="entry name" value="dsRBD_dom"/>
</dbReference>
<evidence type="ECO:0000313" key="11">
    <source>
        <dbReference type="Proteomes" id="UP000324585"/>
    </source>
</evidence>
<dbReference type="PROSITE" id="PS50142">
    <property type="entry name" value="RNASE_3_2"/>
    <property type="match status" value="1"/>
</dbReference>
<dbReference type="Pfam" id="PF14622">
    <property type="entry name" value="Ribonucleas_3_3"/>
    <property type="match status" value="1"/>
</dbReference>
<dbReference type="GO" id="GO:0006364">
    <property type="term" value="P:rRNA processing"/>
    <property type="evidence" value="ECO:0007669"/>
    <property type="project" value="InterPro"/>
</dbReference>
<gene>
    <name evidence="10" type="ORF">FVE85_2994</name>
</gene>
<evidence type="ECO:0000256" key="3">
    <source>
        <dbReference type="ARBA" id="ARBA00022759"/>
    </source>
</evidence>
<feature type="region of interest" description="Disordered" evidence="7">
    <location>
        <begin position="1"/>
        <end position="78"/>
    </location>
</feature>
<dbReference type="EMBL" id="VRMN01000004">
    <property type="protein sequence ID" value="KAA8494753.1"/>
    <property type="molecule type" value="Genomic_DNA"/>
</dbReference>
<evidence type="ECO:0000256" key="4">
    <source>
        <dbReference type="ARBA" id="ARBA00022801"/>
    </source>
</evidence>
<dbReference type="Gene3D" id="1.10.1520.10">
    <property type="entry name" value="Ribonuclease III domain"/>
    <property type="match status" value="1"/>
</dbReference>
<accession>A0A5J4YVJ8</accession>
<dbReference type="CDD" id="cd10845">
    <property type="entry name" value="DSRM_RNAse_III_family"/>
    <property type="match status" value="1"/>
</dbReference>
<reference evidence="11" key="1">
    <citation type="journal article" date="2019" name="Nat. Commun.">
        <title>Expansion of phycobilisome linker gene families in mesophilic red algae.</title>
        <authorList>
            <person name="Lee J."/>
            <person name="Kim D."/>
            <person name="Bhattacharya D."/>
            <person name="Yoon H.S."/>
        </authorList>
    </citation>
    <scope>NUCLEOTIDE SEQUENCE [LARGE SCALE GENOMIC DNA]</scope>
    <source>
        <strain evidence="11">CCMP 1328</strain>
    </source>
</reference>
<keyword evidence="11" id="KW-1185">Reference proteome</keyword>
<dbReference type="PANTHER" id="PTHR11207">
    <property type="entry name" value="RIBONUCLEASE III"/>
    <property type="match status" value="1"/>
</dbReference>
<dbReference type="SUPFAM" id="SSF69065">
    <property type="entry name" value="RNase III domain-like"/>
    <property type="match status" value="1"/>
</dbReference>
<organism evidence="10 11">
    <name type="scientific">Porphyridium purpureum</name>
    <name type="common">Red alga</name>
    <name type="synonym">Porphyridium cruentum</name>
    <dbReference type="NCBI Taxonomy" id="35688"/>
    <lineage>
        <taxon>Eukaryota</taxon>
        <taxon>Rhodophyta</taxon>
        <taxon>Bangiophyceae</taxon>
        <taxon>Porphyridiales</taxon>
        <taxon>Porphyridiaceae</taxon>
        <taxon>Porphyridium</taxon>
    </lineage>
</organism>
<feature type="domain" description="RNase III" evidence="9">
    <location>
        <begin position="157"/>
        <end position="309"/>
    </location>
</feature>
<keyword evidence="2" id="KW-0540">Nuclease</keyword>
<evidence type="ECO:0000259" key="8">
    <source>
        <dbReference type="PROSITE" id="PS50137"/>
    </source>
</evidence>
<keyword evidence="5 6" id="KW-0694">RNA-binding</keyword>
<evidence type="ECO:0000313" key="10">
    <source>
        <dbReference type="EMBL" id="KAA8494753.1"/>
    </source>
</evidence>
<feature type="compositionally biased region" description="Low complexity" evidence="7">
    <location>
        <begin position="95"/>
        <end position="105"/>
    </location>
</feature>
<comment type="similarity">
    <text evidence="1">Belongs to the ribonuclease III family.</text>
</comment>
<dbReference type="InterPro" id="IPR011907">
    <property type="entry name" value="RNase_III"/>
</dbReference>
<dbReference type="AlphaFoldDB" id="A0A5J4YVJ8"/>
<evidence type="ECO:0000256" key="6">
    <source>
        <dbReference type="PROSITE-ProRule" id="PRU00266"/>
    </source>
</evidence>
<feature type="domain" description="DRBM" evidence="8">
    <location>
        <begin position="604"/>
        <end position="673"/>
    </location>
</feature>
<evidence type="ECO:0000256" key="7">
    <source>
        <dbReference type="SAM" id="MobiDB-lite"/>
    </source>
</evidence>
<dbReference type="PROSITE" id="PS50137">
    <property type="entry name" value="DS_RBD"/>
    <property type="match status" value="2"/>
</dbReference>
<keyword evidence="4" id="KW-0378">Hydrolase</keyword>
<keyword evidence="3" id="KW-0255">Endonuclease</keyword>
<dbReference type="Proteomes" id="UP000324585">
    <property type="component" value="Unassembled WGS sequence"/>
</dbReference>
<comment type="caution">
    <text evidence="10">The sequence shown here is derived from an EMBL/GenBank/DDBJ whole genome shotgun (WGS) entry which is preliminary data.</text>
</comment>
<dbReference type="Pfam" id="PF00035">
    <property type="entry name" value="dsrm"/>
    <property type="match status" value="2"/>
</dbReference>
<dbReference type="HAMAP" id="MF_00104">
    <property type="entry name" value="RNase_III"/>
    <property type="match status" value="1"/>
</dbReference>